<sequence length="492" mass="57135">MHVDGVKKSMRLNQKKQILELITTIEEGTDYVINRGASNTTEMMQDCINSLVFFADLMKEEQKVRSLIENAIHNFELFIDGKGTDLLLKKVKKAIKDIRLYIINDVKTEIEIAFMPYKSSMWDSLESIYREAKNDPNCTCYVVPIPYYEKNEQGEFIKFCYEGNEFPEDIDITLFEMYDFENRRPDIIYIHNPFDNYNKLTMVNPRFFSENLAQYTDMLAYVPYYVAGSSENKKMNLLPAYKNATKIIVQSNNTKEGYISNGIEPHKIMNLGSPKLDAMIIAKSEQKEIPFYWEQVIKGKHVILFNTGIADLLSVDTWFEQTEQVLNSFMDYEQCAFIWRPHPLTEITIKTMRPHLWATFEKLVSKLKRSPNIIIDNSSDIYPAVTVSDGIISDYSSVMLQYIITGKPVLGLLSEEMSKQDRYYYSDYLGCYFVNQDVTVSQFVDMVERNEDLKKEDRVSRFKKSISNADGTCGKKIHHSIKSEVMQQLSNV</sequence>
<dbReference type="InterPro" id="IPR007554">
    <property type="entry name" value="Glycerophosphate_synth"/>
</dbReference>
<dbReference type="SUPFAM" id="SSF53756">
    <property type="entry name" value="UDP-Glycosyltransferase/glycogen phosphorylase"/>
    <property type="match status" value="1"/>
</dbReference>
<evidence type="ECO:0000313" key="1">
    <source>
        <dbReference type="EMBL" id="MCY9529207.1"/>
    </source>
</evidence>
<reference evidence="1 2" key="1">
    <citation type="submission" date="2022-05" db="EMBL/GenBank/DDBJ databases">
        <title>Genome Sequencing of Bee-Associated Microbes.</title>
        <authorList>
            <person name="Dunlap C."/>
        </authorList>
    </citation>
    <scope>NUCLEOTIDE SEQUENCE [LARGE SCALE GENOMIC DNA]</scope>
    <source>
        <strain evidence="1 2">NRRL NRS-750</strain>
    </source>
</reference>
<keyword evidence="2" id="KW-1185">Reference proteome</keyword>
<dbReference type="Proteomes" id="UP001527090">
    <property type="component" value="Unassembled WGS sequence"/>
</dbReference>
<comment type="caution">
    <text evidence="1">The sequence shown here is derived from an EMBL/GenBank/DDBJ whole genome shotgun (WGS) entry which is preliminary data.</text>
</comment>
<proteinExistence type="predicted"/>
<organism evidence="1 2">
    <name type="scientific">Paenibacillus alvei</name>
    <name type="common">Bacillus alvei</name>
    <dbReference type="NCBI Taxonomy" id="44250"/>
    <lineage>
        <taxon>Bacteria</taxon>
        <taxon>Bacillati</taxon>
        <taxon>Bacillota</taxon>
        <taxon>Bacilli</taxon>
        <taxon>Bacillales</taxon>
        <taxon>Paenibacillaceae</taxon>
        <taxon>Paenibacillus</taxon>
    </lineage>
</organism>
<dbReference type="EMBL" id="JAMDLY010000008">
    <property type="protein sequence ID" value="MCY9529207.1"/>
    <property type="molecule type" value="Genomic_DNA"/>
</dbReference>
<evidence type="ECO:0000313" key="2">
    <source>
        <dbReference type="Proteomes" id="UP001527090"/>
    </source>
</evidence>
<dbReference type="InterPro" id="IPR043148">
    <property type="entry name" value="TagF_C"/>
</dbReference>
<name>A0ABT4E639_PAEAL</name>
<gene>
    <name evidence="1" type="ORF">M5X04_07640</name>
</gene>
<accession>A0ABT4E639</accession>
<dbReference type="Gene3D" id="3.40.50.12580">
    <property type="match status" value="1"/>
</dbReference>
<protein>
    <submittedName>
        <fullName evidence="1">CDP-glycerol glycerophosphotransferase family protein</fullName>
    </submittedName>
</protein>
<dbReference type="Pfam" id="PF04464">
    <property type="entry name" value="Glyphos_transf"/>
    <property type="match status" value="1"/>
</dbReference>
<dbReference type="RefSeq" id="WP_028533474.1">
    <property type="nucleotide sequence ID" value="NZ_JAMDLY010000008.1"/>
</dbReference>